<comment type="caution">
    <text evidence="8">The sequence shown here is derived from an EMBL/GenBank/DDBJ whole genome shotgun (WGS) entry which is preliminary data.</text>
</comment>
<evidence type="ECO:0000259" key="7">
    <source>
        <dbReference type="Pfam" id="PF22544"/>
    </source>
</evidence>
<organism evidence="8 9">
    <name type="scientific">Coilia grayii</name>
    <name type="common">Gray's grenadier anchovy</name>
    <dbReference type="NCBI Taxonomy" id="363190"/>
    <lineage>
        <taxon>Eukaryota</taxon>
        <taxon>Metazoa</taxon>
        <taxon>Chordata</taxon>
        <taxon>Craniata</taxon>
        <taxon>Vertebrata</taxon>
        <taxon>Euteleostomi</taxon>
        <taxon>Actinopterygii</taxon>
        <taxon>Neopterygii</taxon>
        <taxon>Teleostei</taxon>
        <taxon>Clupei</taxon>
        <taxon>Clupeiformes</taxon>
        <taxon>Clupeoidei</taxon>
        <taxon>Engraulidae</taxon>
        <taxon>Coilinae</taxon>
        <taxon>Coilia</taxon>
    </lineage>
</organism>
<comment type="subcellular location">
    <subcellularLocation>
        <location evidence="1">Cell projection</location>
        <location evidence="1">Cilium</location>
    </subcellularLocation>
    <subcellularLocation>
        <location evidence="2">Cytoplasm</location>
    </subcellularLocation>
</comment>
<proteinExistence type="predicted"/>
<dbReference type="Proteomes" id="UP001591681">
    <property type="component" value="Unassembled WGS sequence"/>
</dbReference>
<keyword evidence="5" id="KW-0966">Cell projection</keyword>
<accession>A0ABD1K4P3</accession>
<dbReference type="Pfam" id="PF22544">
    <property type="entry name" value="HYDIN_VesB_CFA65-like_Ig"/>
    <property type="match status" value="1"/>
</dbReference>
<gene>
    <name evidence="8" type="ORF">ACEWY4_011413</name>
</gene>
<dbReference type="AlphaFoldDB" id="A0ABD1K4P3"/>
<dbReference type="GO" id="GO:0005737">
    <property type="term" value="C:cytoplasm"/>
    <property type="evidence" value="ECO:0007669"/>
    <property type="project" value="UniProtKB-SubCell"/>
</dbReference>
<evidence type="ECO:0000313" key="9">
    <source>
        <dbReference type="Proteomes" id="UP001591681"/>
    </source>
</evidence>
<dbReference type="InterPro" id="IPR013783">
    <property type="entry name" value="Ig-like_fold"/>
</dbReference>
<sequence>MPTSKAQTSNTALQNLPLKMTDGPKSKVVASRTPKLVKRLNKMTRMTPSVFAKEMSLSTEERLASTYEMHPPRILELLDMSETTHQKVSSVDVDQAMFQPFPSEIVFQNYTPSETYEVPLVLRNNDKIPRLVKVVEEDSLYFKVVSPVDVCIKVAPGMTSTFTVLFKPQENKDYIHRVICVTEREKFEVPIRAIGARAILDFPDHLHFPISPVKCTAQKTLLVRNIGICEAKFQLNTASPFSVDPPQGTLNVGESMQITVDFLPRTSGDHSQELLLHYHTVKACAEHRYTNTSGGHKPVLIIGLATAFIGKNPSSSLHHIARIGEERH</sequence>
<evidence type="ECO:0000256" key="3">
    <source>
        <dbReference type="ARBA" id="ARBA00022490"/>
    </source>
</evidence>
<reference evidence="8 9" key="1">
    <citation type="submission" date="2024-09" db="EMBL/GenBank/DDBJ databases">
        <title>A chromosome-level genome assembly of Gray's grenadier anchovy, Coilia grayii.</title>
        <authorList>
            <person name="Fu Z."/>
        </authorList>
    </citation>
    <scope>NUCLEOTIDE SEQUENCE [LARGE SCALE GENOMIC DNA]</scope>
    <source>
        <strain evidence="8">G4</strain>
        <tissue evidence="8">Muscle</tissue>
    </source>
</reference>
<evidence type="ECO:0000256" key="1">
    <source>
        <dbReference type="ARBA" id="ARBA00004138"/>
    </source>
</evidence>
<dbReference type="EMBL" id="JBHFQA010000009">
    <property type="protein sequence ID" value="KAL2094101.1"/>
    <property type="molecule type" value="Genomic_DNA"/>
</dbReference>
<evidence type="ECO:0000256" key="4">
    <source>
        <dbReference type="ARBA" id="ARBA00023069"/>
    </source>
</evidence>
<keyword evidence="3" id="KW-0963">Cytoplasm</keyword>
<evidence type="ECO:0000256" key="2">
    <source>
        <dbReference type="ARBA" id="ARBA00004496"/>
    </source>
</evidence>
<evidence type="ECO:0000256" key="6">
    <source>
        <dbReference type="SAM" id="MobiDB-lite"/>
    </source>
</evidence>
<dbReference type="PANTHER" id="PTHR23053:SF0">
    <property type="entry name" value="HYDROCEPHALUS-INDUCING PROTEIN HOMOLOG"/>
    <property type="match status" value="1"/>
</dbReference>
<feature type="compositionally biased region" description="Polar residues" evidence="6">
    <location>
        <begin position="1"/>
        <end position="14"/>
    </location>
</feature>
<protein>
    <recommendedName>
        <fullName evidence="7">HYDIN/VesB/CFA65-like Ig-like domain-containing protein</fullName>
    </recommendedName>
</protein>
<dbReference type="Gene3D" id="2.60.40.10">
    <property type="entry name" value="Immunoglobulins"/>
    <property type="match status" value="2"/>
</dbReference>
<name>A0ABD1K4P3_9TELE</name>
<dbReference type="PANTHER" id="PTHR23053">
    <property type="entry name" value="DLEC1 DELETED IN LUNG AND ESOPHAGEAL CANCER 1"/>
    <property type="match status" value="1"/>
</dbReference>
<dbReference type="InterPro" id="IPR033305">
    <property type="entry name" value="Hydin-like"/>
</dbReference>
<feature type="region of interest" description="Disordered" evidence="6">
    <location>
        <begin position="1"/>
        <end position="26"/>
    </location>
</feature>
<dbReference type="InterPro" id="IPR053879">
    <property type="entry name" value="HYDIN_VesB_CFA65-like_Ig"/>
</dbReference>
<keyword evidence="9" id="KW-1185">Reference proteome</keyword>
<evidence type="ECO:0000313" key="8">
    <source>
        <dbReference type="EMBL" id="KAL2094101.1"/>
    </source>
</evidence>
<feature type="domain" description="HYDIN/VesB/CFA65-like Ig-like" evidence="7">
    <location>
        <begin position="198"/>
        <end position="280"/>
    </location>
</feature>
<keyword evidence="4" id="KW-0969">Cilium</keyword>
<dbReference type="GO" id="GO:0005929">
    <property type="term" value="C:cilium"/>
    <property type="evidence" value="ECO:0007669"/>
    <property type="project" value="UniProtKB-SubCell"/>
</dbReference>
<evidence type="ECO:0000256" key="5">
    <source>
        <dbReference type="ARBA" id="ARBA00023273"/>
    </source>
</evidence>